<dbReference type="EMBL" id="RBZU01000007">
    <property type="protein sequence ID" value="RKP53288.1"/>
    <property type="molecule type" value="Genomic_DNA"/>
</dbReference>
<name>A0A494XRN5_9BURK</name>
<evidence type="ECO:0000256" key="1">
    <source>
        <dbReference type="ARBA" id="ARBA00004196"/>
    </source>
</evidence>
<feature type="signal peptide" evidence="4">
    <location>
        <begin position="1"/>
        <end position="24"/>
    </location>
</feature>
<evidence type="ECO:0000313" key="6">
    <source>
        <dbReference type="EMBL" id="RKP53288.1"/>
    </source>
</evidence>
<comment type="caution">
    <text evidence="6">The sequence shown here is derived from an EMBL/GenBank/DDBJ whole genome shotgun (WGS) entry which is preliminary data.</text>
</comment>
<keyword evidence="3 4" id="KW-0732">Signal</keyword>
<evidence type="ECO:0000256" key="2">
    <source>
        <dbReference type="ARBA" id="ARBA00007639"/>
    </source>
</evidence>
<accession>A0A494XRN5</accession>
<evidence type="ECO:0000259" key="5">
    <source>
        <dbReference type="Pfam" id="PF13407"/>
    </source>
</evidence>
<sequence length="346" mass="36314">MSKVNGALTGAFLVASLIAGQAHAEAAQSTATAGIALSNSYAGNTWRQQMIGSWQTTTKDAIAHGVIAKTKVVNANNSAPEQASQIQNLILEGWKSIVIDAASPTALNGVIQQACTQGIVVVTFDGLATAPCAYKVSYDYSELGRQFGEFVVKKLNGKGNVLMVTGLPGTSIDADVQRGAKSVLDKNPGIKIVGSVVGSWTESTAQKEVAGILPSLPPVDAVLAQGGDGFGVYQAFKDAGRKVPLITVGGRHEELAMWKQLTKDEPGYETTSAAAVPGISSIAFWVAQQVLAGRKVPKEITVPFMQISQPDLDKWLAATPEGMVASPDYTKDYVEKLIATSSGQHQ</sequence>
<dbReference type="PANTHER" id="PTHR46847">
    <property type="entry name" value="D-ALLOSE-BINDING PERIPLASMIC PROTEIN-RELATED"/>
    <property type="match status" value="1"/>
</dbReference>
<dbReference type="Proteomes" id="UP000270342">
    <property type="component" value="Unassembled WGS sequence"/>
</dbReference>
<dbReference type="OrthoDB" id="9147297at2"/>
<dbReference type="Gene3D" id="3.40.50.2300">
    <property type="match status" value="2"/>
</dbReference>
<evidence type="ECO:0000256" key="4">
    <source>
        <dbReference type="SAM" id="SignalP"/>
    </source>
</evidence>
<dbReference type="RefSeq" id="WP_121087916.1">
    <property type="nucleotide sequence ID" value="NZ_RBZU01000007.1"/>
</dbReference>
<evidence type="ECO:0000256" key="3">
    <source>
        <dbReference type="ARBA" id="ARBA00022729"/>
    </source>
</evidence>
<reference evidence="6 7" key="1">
    <citation type="submission" date="2018-10" db="EMBL/GenBank/DDBJ databases">
        <title>Robbsia sp. DHC34, isolated from soil.</title>
        <authorList>
            <person name="Gao Z.-H."/>
            <person name="Qiu L.-H."/>
        </authorList>
    </citation>
    <scope>NUCLEOTIDE SEQUENCE [LARGE SCALE GENOMIC DNA]</scope>
    <source>
        <strain evidence="6 7">DHC34</strain>
    </source>
</reference>
<dbReference type="GO" id="GO:0030246">
    <property type="term" value="F:carbohydrate binding"/>
    <property type="evidence" value="ECO:0007669"/>
    <property type="project" value="UniProtKB-ARBA"/>
</dbReference>
<feature type="domain" description="Periplasmic binding protein" evidence="5">
    <location>
        <begin position="35"/>
        <end position="295"/>
    </location>
</feature>
<comment type="similarity">
    <text evidence="2">Belongs to the bacterial solute-binding protein 2 family.</text>
</comment>
<keyword evidence="7" id="KW-1185">Reference proteome</keyword>
<dbReference type="SUPFAM" id="SSF53822">
    <property type="entry name" value="Periplasmic binding protein-like I"/>
    <property type="match status" value="1"/>
</dbReference>
<dbReference type="GO" id="GO:0030313">
    <property type="term" value="C:cell envelope"/>
    <property type="evidence" value="ECO:0007669"/>
    <property type="project" value="UniProtKB-SubCell"/>
</dbReference>
<feature type="chain" id="PRO_5019808404" evidence="4">
    <location>
        <begin position="25"/>
        <end position="346"/>
    </location>
</feature>
<organism evidence="6 7">
    <name type="scientific">Pararobbsia silviterrae</name>
    <dbReference type="NCBI Taxonomy" id="1792498"/>
    <lineage>
        <taxon>Bacteria</taxon>
        <taxon>Pseudomonadati</taxon>
        <taxon>Pseudomonadota</taxon>
        <taxon>Betaproteobacteria</taxon>
        <taxon>Burkholderiales</taxon>
        <taxon>Burkholderiaceae</taxon>
        <taxon>Pararobbsia</taxon>
    </lineage>
</organism>
<gene>
    <name evidence="6" type="ORF">D7S86_16290</name>
</gene>
<proteinExistence type="inferred from homology"/>
<dbReference type="CDD" id="cd19997">
    <property type="entry name" value="PBP1_ABC_sugar_binding-like"/>
    <property type="match status" value="1"/>
</dbReference>
<dbReference type="InterPro" id="IPR028082">
    <property type="entry name" value="Peripla_BP_I"/>
</dbReference>
<dbReference type="Pfam" id="PF13407">
    <property type="entry name" value="Peripla_BP_4"/>
    <property type="match status" value="1"/>
</dbReference>
<protein>
    <submittedName>
        <fullName evidence="6">ABC transporter substrate-binding protein</fullName>
    </submittedName>
</protein>
<dbReference type="AlphaFoldDB" id="A0A494XRN5"/>
<dbReference type="PANTHER" id="PTHR46847:SF1">
    <property type="entry name" value="D-ALLOSE-BINDING PERIPLASMIC PROTEIN-RELATED"/>
    <property type="match status" value="1"/>
</dbReference>
<evidence type="ECO:0000313" key="7">
    <source>
        <dbReference type="Proteomes" id="UP000270342"/>
    </source>
</evidence>
<comment type="subcellular location">
    <subcellularLocation>
        <location evidence="1">Cell envelope</location>
    </subcellularLocation>
</comment>
<dbReference type="InterPro" id="IPR025997">
    <property type="entry name" value="SBP_2_dom"/>
</dbReference>